<name>X1RG53_9ZZZZ</name>
<dbReference type="AlphaFoldDB" id="X1RG53"/>
<evidence type="ECO:0000313" key="1">
    <source>
        <dbReference type="EMBL" id="GAI62130.1"/>
    </source>
</evidence>
<accession>X1RG53</accession>
<protein>
    <submittedName>
        <fullName evidence="1">Uncharacterized protein</fullName>
    </submittedName>
</protein>
<proteinExistence type="predicted"/>
<sequence length="30" mass="3315">RKNTGDNSGVGVPNMELEYDPTLDFMEALT</sequence>
<organism evidence="1">
    <name type="scientific">marine sediment metagenome</name>
    <dbReference type="NCBI Taxonomy" id="412755"/>
    <lineage>
        <taxon>unclassified sequences</taxon>
        <taxon>metagenomes</taxon>
        <taxon>ecological metagenomes</taxon>
    </lineage>
</organism>
<gene>
    <name evidence="1" type="ORF">S06H3_66959</name>
</gene>
<dbReference type="EMBL" id="BARV01045990">
    <property type="protein sequence ID" value="GAI62130.1"/>
    <property type="molecule type" value="Genomic_DNA"/>
</dbReference>
<comment type="caution">
    <text evidence="1">The sequence shown here is derived from an EMBL/GenBank/DDBJ whole genome shotgun (WGS) entry which is preliminary data.</text>
</comment>
<feature type="non-terminal residue" evidence="1">
    <location>
        <position position="1"/>
    </location>
</feature>
<reference evidence="1" key="1">
    <citation type="journal article" date="2014" name="Front. Microbiol.">
        <title>High frequency of phylogenetically diverse reductive dehalogenase-homologous genes in deep subseafloor sedimentary metagenomes.</title>
        <authorList>
            <person name="Kawai M."/>
            <person name="Futagami T."/>
            <person name="Toyoda A."/>
            <person name="Takaki Y."/>
            <person name="Nishi S."/>
            <person name="Hori S."/>
            <person name="Arai W."/>
            <person name="Tsubouchi T."/>
            <person name="Morono Y."/>
            <person name="Uchiyama I."/>
            <person name="Ito T."/>
            <person name="Fujiyama A."/>
            <person name="Inagaki F."/>
            <person name="Takami H."/>
        </authorList>
    </citation>
    <scope>NUCLEOTIDE SEQUENCE</scope>
    <source>
        <strain evidence="1">Expedition CK06-06</strain>
    </source>
</reference>